<dbReference type="InterPro" id="IPR015069">
    <property type="entry name" value="2H-PEstase_DUF1868"/>
</dbReference>
<dbReference type="Pfam" id="PF08975">
    <property type="entry name" value="2H-phosphodiest"/>
    <property type="match status" value="1"/>
</dbReference>
<evidence type="ECO:0000313" key="2">
    <source>
        <dbReference type="EMBL" id="EKU93886.1"/>
    </source>
</evidence>
<dbReference type="eggNOG" id="COG5255">
    <property type="taxonomic scope" value="Bacteria"/>
</dbReference>
<gene>
    <name evidence="2" type="ORF">HMPREF9698_00563</name>
</gene>
<dbReference type="SUPFAM" id="SSF55144">
    <property type="entry name" value="LigT-like"/>
    <property type="match status" value="1"/>
</dbReference>
<dbReference type="EMBL" id="AGXA01000013">
    <property type="protein sequence ID" value="EKU93886.1"/>
    <property type="molecule type" value="Genomic_DNA"/>
</dbReference>
<evidence type="ECO:0000259" key="1">
    <source>
        <dbReference type="Pfam" id="PF08975"/>
    </source>
</evidence>
<dbReference type="RefSeq" id="WP_003777180.1">
    <property type="nucleotide sequence ID" value="NZ_JH992958.1"/>
</dbReference>
<evidence type="ECO:0000313" key="3">
    <source>
        <dbReference type="Proteomes" id="UP000009875"/>
    </source>
</evidence>
<comment type="caution">
    <text evidence="2">The sequence shown here is derived from an EMBL/GenBank/DDBJ whole genome shotgun (WGS) entry which is preliminary data.</text>
</comment>
<proteinExistence type="predicted"/>
<reference evidence="2 3" key="1">
    <citation type="submission" date="2012-09" db="EMBL/GenBank/DDBJ databases">
        <title>The Genome Sequence of Alloiococcus otitis ATCC 51267.</title>
        <authorList>
            <consortium name="The Broad Institute Genome Sequencing Platform"/>
            <person name="Earl A."/>
            <person name="Ward D."/>
            <person name="Feldgarden M."/>
            <person name="Gevers D."/>
            <person name="Huys G."/>
            <person name="Walker B."/>
            <person name="Young S.K."/>
            <person name="Zeng Q."/>
            <person name="Gargeya S."/>
            <person name="Fitzgerald M."/>
            <person name="Haas B."/>
            <person name="Abouelleil A."/>
            <person name="Alvarado L."/>
            <person name="Arachchi H.M."/>
            <person name="Berlin A.M."/>
            <person name="Chapman S.B."/>
            <person name="Goldberg J."/>
            <person name="Griggs A."/>
            <person name="Gujja S."/>
            <person name="Hansen M."/>
            <person name="Howarth C."/>
            <person name="Imamovic A."/>
            <person name="Larimer J."/>
            <person name="McCowen C."/>
            <person name="Montmayeur A."/>
            <person name="Murphy C."/>
            <person name="Neiman D."/>
            <person name="Pearson M."/>
            <person name="Priest M."/>
            <person name="Roberts A."/>
            <person name="Saif S."/>
            <person name="Shea T."/>
            <person name="Sisk P."/>
            <person name="Sykes S."/>
            <person name="Wortman J."/>
            <person name="Nusbaum C."/>
            <person name="Birren B."/>
        </authorList>
    </citation>
    <scope>NUCLEOTIDE SEQUENCE [LARGE SCALE GENOMIC DNA]</scope>
    <source>
        <strain evidence="2 3">ATCC 51267</strain>
    </source>
</reference>
<dbReference type="HOGENOM" id="CLU_073317_0_0_9"/>
<dbReference type="OrthoDB" id="151828at2"/>
<accession>K9EDJ4</accession>
<dbReference type="Proteomes" id="UP000009875">
    <property type="component" value="Unassembled WGS sequence"/>
</dbReference>
<keyword evidence="3" id="KW-1185">Reference proteome</keyword>
<organism evidence="2 3">
    <name type="scientific">Alloiococcus otitis ATCC 51267</name>
    <dbReference type="NCBI Taxonomy" id="883081"/>
    <lineage>
        <taxon>Bacteria</taxon>
        <taxon>Bacillati</taxon>
        <taxon>Bacillota</taxon>
        <taxon>Bacilli</taxon>
        <taxon>Lactobacillales</taxon>
        <taxon>Carnobacteriaceae</taxon>
        <taxon>Alloiococcus</taxon>
    </lineage>
</organism>
<protein>
    <recommendedName>
        <fullName evidence="1">DUF1868 domain-containing protein</fullName>
    </recommendedName>
</protein>
<sequence length="239" mass="27770">MGVIEIFIEEMMLLTINSIIDPNKFDREGNAIDYYGNTVIEYLDLTLDDPDVIHLAKSIQSALKKQDYAAKLSFLPISSLHMTILSLIRDIDRGQEVWPSYLPDQAFAQIDPILKEKVDQVPFSGPIKMKIAEFSAFRFRLEPYDKDSFKNLYEYRKALVEETQVDRNDLDTYTFHITLAYTNRPFNQEEKADFAAFKAKMNKQVQDGDLTIRVSQPEFVIFNDMLAYHTDLSKRGDHY</sequence>
<dbReference type="AlphaFoldDB" id="K9EDJ4"/>
<dbReference type="InterPro" id="IPR009097">
    <property type="entry name" value="Cyclic_Pdiesterase"/>
</dbReference>
<name>K9EDJ4_9LACT</name>
<feature type="domain" description="DUF1868" evidence="1">
    <location>
        <begin position="24"/>
        <end position="135"/>
    </location>
</feature>
<dbReference type="Gene3D" id="3.90.1140.10">
    <property type="entry name" value="Cyclic phosphodiesterase"/>
    <property type="match status" value="1"/>
</dbReference>
<dbReference type="STRING" id="883081.HMPREF9698_00563"/>